<evidence type="ECO:0000313" key="7">
    <source>
        <dbReference type="EMBL" id="MBY0754984.1"/>
    </source>
</evidence>
<dbReference type="InterPro" id="IPR050714">
    <property type="entry name" value="Cobalamin_biosynth_MTase"/>
</dbReference>
<dbReference type="Proteomes" id="UP001299068">
    <property type="component" value="Unassembled WGS sequence"/>
</dbReference>
<dbReference type="RefSeq" id="WP_221859895.1">
    <property type="nucleotide sequence ID" value="NZ_JAIKTU010000004.1"/>
</dbReference>
<name>A0ABS7KW90_CLOSR</name>
<dbReference type="InterPro" id="IPR014008">
    <property type="entry name" value="Cbl_synth_MTase_CbiT"/>
</dbReference>
<keyword evidence="8" id="KW-1185">Reference proteome</keyword>
<sequence>MKFIKDEEFIRGNCPMTKEDIRVSSVCKLELEEDSKVLDIGSGTGSITIQCSKIANNGTVYSIEKDEDAIEVTRKNIEKFNCKNINLYTGEATEYLKQFVEEKKIFDSIFVGGSGGGLEEILIYSDKLLKNSGKLVMNFITLKNVYEAIAIVEKIGYKVDVTMLQVSKTRGKSLMLIANNPIFIVECRKEEIDG</sequence>
<keyword evidence="2" id="KW-0169">Cobalamin biosynthesis</keyword>
<evidence type="ECO:0000259" key="6">
    <source>
        <dbReference type="Pfam" id="PF13847"/>
    </source>
</evidence>
<dbReference type="Gene3D" id="3.40.50.150">
    <property type="entry name" value="Vaccinia Virus protein VP39"/>
    <property type="match status" value="1"/>
</dbReference>
<dbReference type="NCBIfam" id="TIGR02469">
    <property type="entry name" value="CbiT"/>
    <property type="match status" value="1"/>
</dbReference>
<proteinExistence type="predicted"/>
<accession>A0ABS7KW90</accession>
<evidence type="ECO:0000256" key="4">
    <source>
        <dbReference type="ARBA" id="ARBA00022679"/>
    </source>
</evidence>
<evidence type="ECO:0000256" key="1">
    <source>
        <dbReference type="ARBA" id="ARBA00004953"/>
    </source>
</evidence>
<dbReference type="SUPFAM" id="SSF53335">
    <property type="entry name" value="S-adenosyl-L-methionine-dependent methyltransferases"/>
    <property type="match status" value="1"/>
</dbReference>
<evidence type="ECO:0000256" key="3">
    <source>
        <dbReference type="ARBA" id="ARBA00022603"/>
    </source>
</evidence>
<keyword evidence="3" id="KW-0489">Methyltransferase</keyword>
<gene>
    <name evidence="7" type="primary">cbiT</name>
    <name evidence="7" type="ORF">K5V21_05890</name>
</gene>
<organism evidence="7 8">
    <name type="scientific">Clostridium sardiniense</name>
    <name type="common">Clostridium absonum</name>
    <dbReference type="NCBI Taxonomy" id="29369"/>
    <lineage>
        <taxon>Bacteria</taxon>
        <taxon>Bacillati</taxon>
        <taxon>Bacillota</taxon>
        <taxon>Clostridia</taxon>
        <taxon>Eubacteriales</taxon>
        <taxon>Clostridiaceae</taxon>
        <taxon>Clostridium</taxon>
    </lineage>
</organism>
<reference evidence="7 8" key="1">
    <citation type="journal article" date="2021" name="Cell Host Microbe">
        <title>in vivo commensal control of Clostridioides difficile virulence.</title>
        <authorList>
            <person name="Girinathan B.P."/>
            <person name="Dibenedetto N."/>
            <person name="Worley J.N."/>
            <person name="Peltier J."/>
            <person name="Arrieta-Ortiz M.L."/>
            <person name="Rupa Christinal Immanuel S."/>
            <person name="Lavin R."/>
            <person name="Delaney M.L."/>
            <person name="Cummins C."/>
            <person name="Hoffmann M."/>
            <person name="Luo Y."/>
            <person name="Gonzalez-Escalona N."/>
            <person name="Allard M."/>
            <person name="Onderdonk A.B."/>
            <person name="Gerber G.K."/>
            <person name="Sonenshein A.L."/>
            <person name="Baliga N."/>
            <person name="Dupuy B."/>
            <person name="Bry L."/>
        </authorList>
    </citation>
    <scope>NUCLEOTIDE SEQUENCE [LARGE SCALE GENOMIC DNA]</scope>
    <source>
        <strain evidence="7 8">DSM 599</strain>
    </source>
</reference>
<evidence type="ECO:0000256" key="2">
    <source>
        <dbReference type="ARBA" id="ARBA00022573"/>
    </source>
</evidence>
<comment type="caution">
    <text evidence="7">The sequence shown here is derived from an EMBL/GenBank/DDBJ whole genome shotgun (WGS) entry which is preliminary data.</text>
</comment>
<dbReference type="InterPro" id="IPR025714">
    <property type="entry name" value="Methyltranfer_dom"/>
</dbReference>
<keyword evidence="5" id="KW-0949">S-adenosyl-L-methionine</keyword>
<comment type="pathway">
    <text evidence="1">Cofactor biosynthesis; adenosylcobalamin biosynthesis.</text>
</comment>
<dbReference type="CDD" id="cd02440">
    <property type="entry name" value="AdoMet_MTases"/>
    <property type="match status" value="1"/>
</dbReference>
<evidence type="ECO:0000313" key="8">
    <source>
        <dbReference type="Proteomes" id="UP001299068"/>
    </source>
</evidence>
<evidence type="ECO:0000256" key="5">
    <source>
        <dbReference type="ARBA" id="ARBA00022691"/>
    </source>
</evidence>
<dbReference type="PANTHER" id="PTHR43182:SF1">
    <property type="entry name" value="COBALT-PRECORRIN-7 C(5)-METHYLTRANSFERASE"/>
    <property type="match status" value="1"/>
</dbReference>
<dbReference type="EMBL" id="JAIKTU010000004">
    <property type="protein sequence ID" value="MBY0754984.1"/>
    <property type="molecule type" value="Genomic_DNA"/>
</dbReference>
<keyword evidence="4" id="KW-0808">Transferase</keyword>
<dbReference type="InterPro" id="IPR029063">
    <property type="entry name" value="SAM-dependent_MTases_sf"/>
</dbReference>
<dbReference type="Pfam" id="PF13847">
    <property type="entry name" value="Methyltransf_31"/>
    <property type="match status" value="1"/>
</dbReference>
<feature type="domain" description="Methyltransferase" evidence="6">
    <location>
        <begin position="32"/>
        <end position="112"/>
    </location>
</feature>
<dbReference type="PANTHER" id="PTHR43182">
    <property type="entry name" value="COBALT-PRECORRIN-6B C(15)-METHYLTRANSFERASE (DECARBOXYLATING)"/>
    <property type="match status" value="1"/>
</dbReference>
<protein>
    <submittedName>
        <fullName evidence="7">Precorrin-6Y C5,15-methyltransferase (Decarboxylating) subunit CbiT</fullName>
    </submittedName>
</protein>